<dbReference type="InterPro" id="IPR010093">
    <property type="entry name" value="SinI_DNA-bd"/>
</dbReference>
<name>A0A3S9QJY8_9ACTO</name>
<dbReference type="SUPFAM" id="SSF46955">
    <property type="entry name" value="Putative DNA-binding domain"/>
    <property type="match status" value="1"/>
</dbReference>
<organism evidence="2 3">
    <name type="scientific">Trueperella pyogenes</name>
    <dbReference type="NCBI Taxonomy" id="1661"/>
    <lineage>
        <taxon>Bacteria</taxon>
        <taxon>Bacillati</taxon>
        <taxon>Actinomycetota</taxon>
        <taxon>Actinomycetes</taxon>
        <taxon>Actinomycetales</taxon>
        <taxon>Actinomycetaceae</taxon>
        <taxon>Trueperella</taxon>
    </lineage>
</organism>
<gene>
    <name evidence="2" type="ORF">EBQ10_02920</name>
</gene>
<feature type="domain" description="Helix-turn-helix" evidence="1">
    <location>
        <begin position="11"/>
        <end position="52"/>
    </location>
</feature>
<dbReference type="GO" id="GO:0003677">
    <property type="term" value="F:DNA binding"/>
    <property type="evidence" value="ECO:0007669"/>
    <property type="project" value="UniProtKB-KW"/>
</dbReference>
<dbReference type="AlphaFoldDB" id="A0A3S9QJY8"/>
<dbReference type="NCBIfam" id="TIGR01764">
    <property type="entry name" value="excise"/>
    <property type="match status" value="1"/>
</dbReference>
<protein>
    <submittedName>
        <fullName evidence="2">DNA-binding protein</fullName>
    </submittedName>
</protein>
<sequence length="61" mass="6620">MNNPNTPARDYLTVSQAAQALGVSTDTLYGLVARKQIPHKRIGRLIRIPAAYINITQGGTL</sequence>
<dbReference type="Proteomes" id="UP000275951">
    <property type="component" value="Chromosome"/>
</dbReference>
<keyword evidence="2" id="KW-0238">DNA-binding</keyword>
<dbReference type="EMBL" id="CP033905">
    <property type="protein sequence ID" value="AZR06345.1"/>
    <property type="molecule type" value="Genomic_DNA"/>
</dbReference>
<accession>A0A3S9QJY8</accession>
<evidence type="ECO:0000259" key="1">
    <source>
        <dbReference type="Pfam" id="PF12728"/>
    </source>
</evidence>
<evidence type="ECO:0000313" key="3">
    <source>
        <dbReference type="Proteomes" id="UP000275951"/>
    </source>
</evidence>
<proteinExistence type="predicted"/>
<dbReference type="RefSeq" id="WP_126919835.1">
    <property type="nucleotide sequence ID" value="NZ_CP033905.1"/>
</dbReference>
<dbReference type="Pfam" id="PF12728">
    <property type="entry name" value="HTH_17"/>
    <property type="match status" value="1"/>
</dbReference>
<dbReference type="InterPro" id="IPR041657">
    <property type="entry name" value="HTH_17"/>
</dbReference>
<reference evidence="2 3" key="1">
    <citation type="submission" date="2018-11" db="EMBL/GenBank/DDBJ databases">
        <title>Multidrug-resistant genes are associated with an 42-kb island TGI1 carrying a complex class 1 integron in a Trueperella pyogenes.</title>
        <authorList>
            <person name="Dong W."/>
        </authorList>
    </citation>
    <scope>NUCLEOTIDE SEQUENCE [LARGE SCALE GENOMIC DNA]</scope>
    <source>
        <strain evidence="2 3">TP4</strain>
    </source>
</reference>
<evidence type="ECO:0000313" key="2">
    <source>
        <dbReference type="EMBL" id="AZR06345.1"/>
    </source>
</evidence>
<dbReference type="InterPro" id="IPR009061">
    <property type="entry name" value="DNA-bd_dom_put_sf"/>
</dbReference>